<keyword evidence="1" id="KW-0812">Transmembrane</keyword>
<evidence type="ECO:0000313" key="2">
    <source>
        <dbReference type="EMBL" id="JAI02180.1"/>
    </source>
</evidence>
<keyword evidence="1" id="KW-1133">Transmembrane helix</keyword>
<dbReference type="AlphaFoldDB" id="A0A0E9XHM7"/>
<feature type="transmembrane region" description="Helical" evidence="1">
    <location>
        <begin position="36"/>
        <end position="58"/>
    </location>
</feature>
<name>A0A0E9XHM7_ANGAN</name>
<organism evidence="2">
    <name type="scientific">Anguilla anguilla</name>
    <name type="common">European freshwater eel</name>
    <name type="synonym">Muraena anguilla</name>
    <dbReference type="NCBI Taxonomy" id="7936"/>
    <lineage>
        <taxon>Eukaryota</taxon>
        <taxon>Metazoa</taxon>
        <taxon>Chordata</taxon>
        <taxon>Craniata</taxon>
        <taxon>Vertebrata</taxon>
        <taxon>Euteleostomi</taxon>
        <taxon>Actinopterygii</taxon>
        <taxon>Neopterygii</taxon>
        <taxon>Teleostei</taxon>
        <taxon>Anguilliformes</taxon>
        <taxon>Anguillidae</taxon>
        <taxon>Anguilla</taxon>
    </lineage>
</organism>
<keyword evidence="1" id="KW-0472">Membrane</keyword>
<protein>
    <submittedName>
        <fullName evidence="2">Uncharacterized protein</fullName>
    </submittedName>
</protein>
<reference evidence="2" key="1">
    <citation type="submission" date="2014-11" db="EMBL/GenBank/DDBJ databases">
        <authorList>
            <person name="Amaro Gonzalez C."/>
        </authorList>
    </citation>
    <scope>NUCLEOTIDE SEQUENCE</scope>
</reference>
<dbReference type="EMBL" id="GBXM01006398">
    <property type="protein sequence ID" value="JAI02180.1"/>
    <property type="molecule type" value="Transcribed_RNA"/>
</dbReference>
<proteinExistence type="predicted"/>
<evidence type="ECO:0000256" key="1">
    <source>
        <dbReference type="SAM" id="Phobius"/>
    </source>
</evidence>
<sequence>MHKALQFFLSLKTKKTPQLSHRTVSTPHLVSAGRSWLIFLGCRFLTSTVLGSAFFQLIKHCQRDGHQHRPQKQDLQQSQSHVV</sequence>
<accession>A0A0E9XHM7</accession>
<reference evidence="2" key="2">
    <citation type="journal article" date="2015" name="Fish Shellfish Immunol.">
        <title>Early steps in the European eel (Anguilla anguilla)-Vibrio vulnificus interaction in the gills: Role of the RtxA13 toxin.</title>
        <authorList>
            <person name="Callol A."/>
            <person name="Pajuelo D."/>
            <person name="Ebbesson L."/>
            <person name="Teles M."/>
            <person name="MacKenzie S."/>
            <person name="Amaro C."/>
        </authorList>
    </citation>
    <scope>NUCLEOTIDE SEQUENCE</scope>
</reference>